<comment type="subcellular location">
    <subcellularLocation>
        <location evidence="1">Cell membrane</location>
        <topology evidence="1">Multi-pass membrane protein</topology>
    </subcellularLocation>
</comment>
<evidence type="ECO:0000256" key="9">
    <source>
        <dbReference type="SAM" id="Phobius"/>
    </source>
</evidence>
<sequence>MIRLARYMRPYLWPALFSVIFVFLQSLANLYLPTLMADIVDTGVVKGDLPYIYKMGAYMLLVTLAAGVLTVLANYLASKVAAGFGRDVRNKMFSHVETFSLKEFDQVGTSSLITRTTNDIAQIEQVYMMILKMMTMAPLMCIGGIIMAISKDAKLSLVLVVALPLLIISISVLARKGMPYFKAIQKKMDRLNLILREELTGIRVIRSFNRTKHEVQRFDEANKDITQTSIRINQIMSAAMPLMMLIMNLSMVAIVWFGGLRINSGSMQVGDLMAFIQYAMQIMFSVLMGAMMFIMIPRAQISATRVNEVLDIQPDIQDTKRNGSEKIDENEQGVEFQNVTFSYPGAEKPALSDISFTAQVGETTAIIGGTGTGKSTLLNLIPRYFDATHGSVRINGADVKTFSLDKLRRMIGYVPQKSVLFTGTVADNIRYGNERATDEEIEEAARTAQADDFIREMEEGYDSVIAQGGKNISGGQKQRLAIARALARQAEVYLLDDSFSALDYRTDARLMSALGRVTQSAALIIVAQRVSTVLHADKIIVLDDGRIVGMGTHDQLIKTCAVYKEIVDSQLDKEELA</sequence>
<dbReference type="PROSITE" id="PS00211">
    <property type="entry name" value="ABC_TRANSPORTER_1"/>
    <property type="match status" value="1"/>
</dbReference>
<evidence type="ECO:0000256" key="5">
    <source>
        <dbReference type="ARBA" id="ARBA00022741"/>
    </source>
</evidence>
<organism evidence="12 13">
    <name type="scientific">Sporolactobacillus nakayamae</name>
    <dbReference type="NCBI Taxonomy" id="269670"/>
    <lineage>
        <taxon>Bacteria</taxon>
        <taxon>Bacillati</taxon>
        <taxon>Bacillota</taxon>
        <taxon>Bacilli</taxon>
        <taxon>Bacillales</taxon>
        <taxon>Sporolactobacillaceae</taxon>
        <taxon>Sporolactobacillus</taxon>
    </lineage>
</organism>
<evidence type="ECO:0000313" key="12">
    <source>
        <dbReference type="EMBL" id="SFG76612.1"/>
    </source>
</evidence>
<proteinExistence type="predicted"/>
<keyword evidence="5" id="KW-0547">Nucleotide-binding</keyword>
<dbReference type="PROSITE" id="PS50929">
    <property type="entry name" value="ABC_TM1F"/>
    <property type="match status" value="1"/>
</dbReference>
<keyword evidence="13" id="KW-1185">Reference proteome</keyword>
<dbReference type="Gene3D" id="1.20.1560.10">
    <property type="entry name" value="ABC transporter type 1, transmembrane domain"/>
    <property type="match status" value="1"/>
</dbReference>
<dbReference type="Pfam" id="PF00005">
    <property type="entry name" value="ABC_tran"/>
    <property type="match status" value="1"/>
</dbReference>
<keyword evidence="6 12" id="KW-0067">ATP-binding</keyword>
<protein>
    <submittedName>
        <fullName evidence="12">ATP-binding cassette, subfamily B</fullName>
    </submittedName>
</protein>
<keyword evidence="3" id="KW-1003">Cell membrane</keyword>
<dbReference type="GO" id="GO:0005886">
    <property type="term" value="C:plasma membrane"/>
    <property type="evidence" value="ECO:0007669"/>
    <property type="project" value="UniProtKB-SubCell"/>
</dbReference>
<reference evidence="13" key="1">
    <citation type="submission" date="2016-10" db="EMBL/GenBank/DDBJ databases">
        <authorList>
            <person name="Varghese N."/>
            <person name="Submissions S."/>
        </authorList>
    </citation>
    <scope>NUCLEOTIDE SEQUENCE [LARGE SCALE GENOMIC DNA]</scope>
    <source>
        <strain evidence="13">ATCC 700379</strain>
    </source>
</reference>
<name>A0A1I2UHI0_9BACL</name>
<feature type="domain" description="ABC transporter" evidence="10">
    <location>
        <begin position="334"/>
        <end position="569"/>
    </location>
</feature>
<feature type="transmembrane region" description="Helical" evidence="9">
    <location>
        <begin position="155"/>
        <end position="174"/>
    </location>
</feature>
<dbReference type="GO" id="GO:0005524">
    <property type="term" value="F:ATP binding"/>
    <property type="evidence" value="ECO:0007669"/>
    <property type="project" value="UniProtKB-KW"/>
</dbReference>
<evidence type="ECO:0000259" key="10">
    <source>
        <dbReference type="PROSITE" id="PS50893"/>
    </source>
</evidence>
<dbReference type="PANTHER" id="PTHR43394:SF1">
    <property type="entry name" value="ATP-BINDING CASSETTE SUB-FAMILY B MEMBER 10, MITOCHONDRIAL"/>
    <property type="match status" value="1"/>
</dbReference>
<dbReference type="PANTHER" id="PTHR43394">
    <property type="entry name" value="ATP-DEPENDENT PERMEASE MDL1, MITOCHONDRIAL"/>
    <property type="match status" value="1"/>
</dbReference>
<dbReference type="AlphaFoldDB" id="A0A1I2UHI0"/>
<dbReference type="SMART" id="SM00382">
    <property type="entry name" value="AAA"/>
    <property type="match status" value="1"/>
</dbReference>
<feature type="transmembrane region" description="Helical" evidence="9">
    <location>
        <begin position="130"/>
        <end position="149"/>
    </location>
</feature>
<evidence type="ECO:0000256" key="1">
    <source>
        <dbReference type="ARBA" id="ARBA00004651"/>
    </source>
</evidence>
<dbReference type="EMBL" id="FOOY01000021">
    <property type="protein sequence ID" value="SFG76612.1"/>
    <property type="molecule type" value="Genomic_DNA"/>
</dbReference>
<dbReference type="InterPro" id="IPR011527">
    <property type="entry name" value="ABC1_TM_dom"/>
</dbReference>
<evidence type="ECO:0000256" key="7">
    <source>
        <dbReference type="ARBA" id="ARBA00022989"/>
    </source>
</evidence>
<dbReference type="FunFam" id="1.20.1560.10:FF:000040">
    <property type="entry name" value="Multidrug ABC transporter ATP-binding protein"/>
    <property type="match status" value="1"/>
</dbReference>
<dbReference type="InterPro" id="IPR003439">
    <property type="entry name" value="ABC_transporter-like_ATP-bd"/>
</dbReference>
<dbReference type="Gene3D" id="3.40.50.300">
    <property type="entry name" value="P-loop containing nucleotide triphosphate hydrolases"/>
    <property type="match status" value="1"/>
</dbReference>
<keyword evidence="4 9" id="KW-0812">Transmembrane</keyword>
<evidence type="ECO:0000256" key="6">
    <source>
        <dbReference type="ARBA" id="ARBA00022840"/>
    </source>
</evidence>
<dbReference type="InterPro" id="IPR003593">
    <property type="entry name" value="AAA+_ATPase"/>
</dbReference>
<feature type="transmembrane region" description="Helical" evidence="9">
    <location>
        <begin position="12"/>
        <end position="32"/>
    </location>
</feature>
<dbReference type="InterPro" id="IPR027417">
    <property type="entry name" value="P-loop_NTPase"/>
</dbReference>
<dbReference type="CDD" id="cd18548">
    <property type="entry name" value="ABC_6TM_Tm287_like"/>
    <property type="match status" value="1"/>
</dbReference>
<evidence type="ECO:0000256" key="8">
    <source>
        <dbReference type="ARBA" id="ARBA00023136"/>
    </source>
</evidence>
<gene>
    <name evidence="12" type="ORF">SAMN02982927_02696</name>
</gene>
<dbReference type="Proteomes" id="UP000198752">
    <property type="component" value="Unassembled WGS sequence"/>
</dbReference>
<evidence type="ECO:0000256" key="4">
    <source>
        <dbReference type="ARBA" id="ARBA00022692"/>
    </source>
</evidence>
<dbReference type="OrthoDB" id="9770415at2"/>
<dbReference type="InterPro" id="IPR036640">
    <property type="entry name" value="ABC1_TM_sf"/>
</dbReference>
<feature type="transmembrane region" description="Helical" evidence="9">
    <location>
        <begin position="52"/>
        <end position="76"/>
    </location>
</feature>
<feature type="transmembrane region" description="Helical" evidence="9">
    <location>
        <begin position="238"/>
        <end position="258"/>
    </location>
</feature>
<evidence type="ECO:0000256" key="2">
    <source>
        <dbReference type="ARBA" id="ARBA00022448"/>
    </source>
</evidence>
<dbReference type="PROSITE" id="PS50893">
    <property type="entry name" value="ABC_TRANSPORTER_2"/>
    <property type="match status" value="1"/>
</dbReference>
<dbReference type="GO" id="GO:0016887">
    <property type="term" value="F:ATP hydrolysis activity"/>
    <property type="evidence" value="ECO:0007669"/>
    <property type="project" value="InterPro"/>
</dbReference>
<keyword evidence="8 9" id="KW-0472">Membrane</keyword>
<evidence type="ECO:0000313" key="13">
    <source>
        <dbReference type="Proteomes" id="UP000198752"/>
    </source>
</evidence>
<feature type="domain" description="ABC transmembrane type-1" evidence="11">
    <location>
        <begin position="16"/>
        <end position="298"/>
    </location>
</feature>
<dbReference type="RefSeq" id="WP_093673811.1">
    <property type="nucleotide sequence ID" value="NZ_FOOY01000021.1"/>
</dbReference>
<evidence type="ECO:0000256" key="3">
    <source>
        <dbReference type="ARBA" id="ARBA00022475"/>
    </source>
</evidence>
<evidence type="ECO:0000259" key="11">
    <source>
        <dbReference type="PROSITE" id="PS50929"/>
    </source>
</evidence>
<keyword evidence="2" id="KW-0813">Transport</keyword>
<dbReference type="InterPro" id="IPR039421">
    <property type="entry name" value="Type_1_exporter"/>
</dbReference>
<dbReference type="SUPFAM" id="SSF90123">
    <property type="entry name" value="ABC transporter transmembrane region"/>
    <property type="match status" value="1"/>
</dbReference>
<dbReference type="FunFam" id="3.40.50.300:FF:000221">
    <property type="entry name" value="Multidrug ABC transporter ATP-binding protein"/>
    <property type="match status" value="1"/>
</dbReference>
<keyword evidence="7 9" id="KW-1133">Transmembrane helix</keyword>
<dbReference type="SUPFAM" id="SSF52540">
    <property type="entry name" value="P-loop containing nucleoside triphosphate hydrolases"/>
    <property type="match status" value="1"/>
</dbReference>
<dbReference type="GO" id="GO:0015421">
    <property type="term" value="F:ABC-type oligopeptide transporter activity"/>
    <property type="evidence" value="ECO:0007669"/>
    <property type="project" value="TreeGrafter"/>
</dbReference>
<accession>A0A1I2UHI0</accession>
<feature type="transmembrane region" description="Helical" evidence="9">
    <location>
        <begin position="278"/>
        <end position="296"/>
    </location>
</feature>
<dbReference type="STRING" id="269670.SAMN02982927_02696"/>
<dbReference type="Pfam" id="PF00664">
    <property type="entry name" value="ABC_membrane"/>
    <property type="match status" value="1"/>
</dbReference>
<dbReference type="InterPro" id="IPR017871">
    <property type="entry name" value="ABC_transporter-like_CS"/>
</dbReference>